<feature type="DNA-binding region" description="H-T-H motif" evidence="4">
    <location>
        <begin position="29"/>
        <end position="48"/>
    </location>
</feature>
<dbReference type="AlphaFoldDB" id="A0A1M6XKQ1"/>
<dbReference type="GO" id="GO:0003700">
    <property type="term" value="F:DNA-binding transcription factor activity"/>
    <property type="evidence" value="ECO:0007669"/>
    <property type="project" value="TreeGrafter"/>
</dbReference>
<protein>
    <submittedName>
        <fullName evidence="6">Transcriptional regulator, TetR family</fullName>
    </submittedName>
</protein>
<dbReference type="InterPro" id="IPR050109">
    <property type="entry name" value="HTH-type_TetR-like_transc_reg"/>
</dbReference>
<keyword evidence="3" id="KW-0804">Transcription</keyword>
<evidence type="ECO:0000256" key="1">
    <source>
        <dbReference type="ARBA" id="ARBA00023015"/>
    </source>
</evidence>
<evidence type="ECO:0000313" key="7">
    <source>
        <dbReference type="Proteomes" id="UP000184363"/>
    </source>
</evidence>
<dbReference type="Pfam" id="PF00440">
    <property type="entry name" value="TetR_N"/>
    <property type="match status" value="1"/>
</dbReference>
<dbReference type="OrthoDB" id="9806334at2"/>
<organism evidence="6 7">
    <name type="scientific">Pseudonocardia thermophila</name>
    <dbReference type="NCBI Taxonomy" id="1848"/>
    <lineage>
        <taxon>Bacteria</taxon>
        <taxon>Bacillati</taxon>
        <taxon>Actinomycetota</taxon>
        <taxon>Actinomycetes</taxon>
        <taxon>Pseudonocardiales</taxon>
        <taxon>Pseudonocardiaceae</taxon>
        <taxon>Pseudonocardia</taxon>
    </lineage>
</organism>
<feature type="domain" description="HTH tetR-type" evidence="5">
    <location>
        <begin position="6"/>
        <end position="66"/>
    </location>
</feature>
<keyword evidence="1" id="KW-0805">Transcription regulation</keyword>
<dbReference type="EMBL" id="FRAP01000017">
    <property type="protein sequence ID" value="SHL06537.1"/>
    <property type="molecule type" value="Genomic_DNA"/>
</dbReference>
<dbReference type="PANTHER" id="PTHR30055:SF234">
    <property type="entry name" value="HTH-TYPE TRANSCRIPTIONAL REGULATOR BETI"/>
    <property type="match status" value="1"/>
</dbReference>
<name>A0A1M6XKQ1_PSETH</name>
<sequence>MGVPRPSSKDRLLDAAAEVLLTDGAEALTLEAVARRAGVSKGGLFYHFPTKQALVAAMIDRLVGAFDRALEGAGERPGDFLRAYVAATIPEHPDTQGGGPIDRITAALLAGVLVDPGGLAPLRERYAAWQRRLAGDGVDPAIATVVRLAVDGWWAARLLGLAEPGRGLHEQVRQRLLEMIDDGAR</sequence>
<evidence type="ECO:0000259" key="5">
    <source>
        <dbReference type="PROSITE" id="PS50977"/>
    </source>
</evidence>
<dbReference type="PROSITE" id="PS50977">
    <property type="entry name" value="HTH_TETR_2"/>
    <property type="match status" value="1"/>
</dbReference>
<keyword evidence="2 4" id="KW-0238">DNA-binding</keyword>
<accession>A0A1M6XKQ1</accession>
<dbReference type="PRINTS" id="PR00455">
    <property type="entry name" value="HTHTETR"/>
</dbReference>
<dbReference type="Proteomes" id="UP000184363">
    <property type="component" value="Unassembled WGS sequence"/>
</dbReference>
<proteinExistence type="predicted"/>
<gene>
    <name evidence="6" type="ORF">SAMN05443637_11757</name>
</gene>
<reference evidence="6 7" key="1">
    <citation type="submission" date="2016-11" db="EMBL/GenBank/DDBJ databases">
        <authorList>
            <person name="Jaros S."/>
            <person name="Januszkiewicz K."/>
            <person name="Wedrychowicz H."/>
        </authorList>
    </citation>
    <scope>NUCLEOTIDE SEQUENCE [LARGE SCALE GENOMIC DNA]</scope>
    <source>
        <strain evidence="6 7">DSM 43832</strain>
    </source>
</reference>
<dbReference type="InterPro" id="IPR036271">
    <property type="entry name" value="Tet_transcr_reg_TetR-rel_C_sf"/>
</dbReference>
<evidence type="ECO:0000256" key="4">
    <source>
        <dbReference type="PROSITE-ProRule" id="PRU00335"/>
    </source>
</evidence>
<dbReference type="InterPro" id="IPR009057">
    <property type="entry name" value="Homeodomain-like_sf"/>
</dbReference>
<dbReference type="Gene3D" id="1.10.357.10">
    <property type="entry name" value="Tetracycline Repressor, domain 2"/>
    <property type="match status" value="1"/>
</dbReference>
<dbReference type="InterPro" id="IPR001647">
    <property type="entry name" value="HTH_TetR"/>
</dbReference>
<dbReference type="GO" id="GO:0000976">
    <property type="term" value="F:transcription cis-regulatory region binding"/>
    <property type="evidence" value="ECO:0007669"/>
    <property type="project" value="TreeGrafter"/>
</dbReference>
<dbReference type="STRING" id="1848.SAMN05443637_11757"/>
<dbReference type="Pfam" id="PF17937">
    <property type="entry name" value="TetR_C_28"/>
    <property type="match status" value="1"/>
</dbReference>
<evidence type="ECO:0000256" key="3">
    <source>
        <dbReference type="ARBA" id="ARBA00023163"/>
    </source>
</evidence>
<dbReference type="PANTHER" id="PTHR30055">
    <property type="entry name" value="HTH-TYPE TRANSCRIPTIONAL REGULATOR RUTR"/>
    <property type="match status" value="1"/>
</dbReference>
<keyword evidence="7" id="KW-1185">Reference proteome</keyword>
<dbReference type="InterPro" id="IPR041479">
    <property type="entry name" value="TetR_CgmR_C"/>
</dbReference>
<dbReference type="SUPFAM" id="SSF46689">
    <property type="entry name" value="Homeodomain-like"/>
    <property type="match status" value="1"/>
</dbReference>
<dbReference type="SUPFAM" id="SSF48498">
    <property type="entry name" value="Tetracyclin repressor-like, C-terminal domain"/>
    <property type="match status" value="1"/>
</dbReference>
<evidence type="ECO:0000313" key="6">
    <source>
        <dbReference type="EMBL" id="SHL06537.1"/>
    </source>
</evidence>
<evidence type="ECO:0000256" key="2">
    <source>
        <dbReference type="ARBA" id="ARBA00023125"/>
    </source>
</evidence>